<feature type="transmembrane region" description="Helical" evidence="1">
    <location>
        <begin position="115"/>
        <end position="139"/>
    </location>
</feature>
<dbReference type="EMBL" id="KZ308181">
    <property type="protein sequence ID" value="KAG8223979.1"/>
    <property type="molecule type" value="Genomic_DNA"/>
</dbReference>
<organism evidence="3 4">
    <name type="scientific">Ladona fulva</name>
    <name type="common">Scarce chaser dragonfly</name>
    <name type="synonym">Libellula fulva</name>
    <dbReference type="NCBI Taxonomy" id="123851"/>
    <lineage>
        <taxon>Eukaryota</taxon>
        <taxon>Metazoa</taxon>
        <taxon>Ecdysozoa</taxon>
        <taxon>Arthropoda</taxon>
        <taxon>Hexapoda</taxon>
        <taxon>Insecta</taxon>
        <taxon>Pterygota</taxon>
        <taxon>Palaeoptera</taxon>
        <taxon>Odonata</taxon>
        <taxon>Epiprocta</taxon>
        <taxon>Anisoptera</taxon>
        <taxon>Libelluloidea</taxon>
        <taxon>Libellulidae</taxon>
        <taxon>Ladona</taxon>
    </lineage>
</organism>
<keyword evidence="1" id="KW-0472">Membrane</keyword>
<feature type="domain" description="Acyltransferase 3" evidence="2">
    <location>
        <begin position="3"/>
        <end position="243"/>
    </location>
</feature>
<dbReference type="InterPro" id="IPR002656">
    <property type="entry name" value="Acyl_transf_3_dom"/>
</dbReference>
<protein>
    <recommendedName>
        <fullName evidence="2">Acyltransferase 3 domain-containing protein</fullName>
    </recommendedName>
</protein>
<proteinExistence type="predicted"/>
<dbReference type="PANTHER" id="PTHR11161">
    <property type="entry name" value="O-ACYLTRANSFERASE"/>
    <property type="match status" value="1"/>
</dbReference>
<dbReference type="Pfam" id="PF01757">
    <property type="entry name" value="Acyl_transf_3"/>
    <property type="match status" value="1"/>
</dbReference>
<reference evidence="3" key="2">
    <citation type="submission" date="2017-10" db="EMBL/GenBank/DDBJ databases">
        <title>Ladona fulva Genome sequencing and assembly.</title>
        <authorList>
            <person name="Murali S."/>
            <person name="Richards S."/>
            <person name="Bandaranaike D."/>
            <person name="Bellair M."/>
            <person name="Blankenburg K."/>
            <person name="Chao H."/>
            <person name="Dinh H."/>
            <person name="Doddapaneni H."/>
            <person name="Dugan-Rocha S."/>
            <person name="Elkadiri S."/>
            <person name="Gnanaolivu R."/>
            <person name="Hernandez B."/>
            <person name="Skinner E."/>
            <person name="Javaid M."/>
            <person name="Lee S."/>
            <person name="Li M."/>
            <person name="Ming W."/>
            <person name="Munidasa M."/>
            <person name="Muniz J."/>
            <person name="Nguyen L."/>
            <person name="Hughes D."/>
            <person name="Osuji N."/>
            <person name="Pu L.-L."/>
            <person name="Puazo M."/>
            <person name="Qu C."/>
            <person name="Quiroz J."/>
            <person name="Raj R."/>
            <person name="Weissenberger G."/>
            <person name="Xin Y."/>
            <person name="Zou X."/>
            <person name="Han Y."/>
            <person name="Worley K."/>
            <person name="Muzny D."/>
            <person name="Gibbs R."/>
        </authorList>
    </citation>
    <scope>NUCLEOTIDE SEQUENCE</scope>
    <source>
        <strain evidence="3">Sampled in the wild</strain>
    </source>
</reference>
<dbReference type="OrthoDB" id="10006435at2759"/>
<gene>
    <name evidence="3" type="ORF">J437_LFUL012082</name>
</gene>
<keyword evidence="1" id="KW-1133">Transmembrane helix</keyword>
<name>A0A8K0JXJ9_LADFU</name>
<sequence>MVCVIQSWYVAVEFHVFLVCAPLALMFRSRPTLATRILIFAAVTSLLVPFILTAVLHLDPVLMPYISVLQDLSRDPTFLKVYIPSYMRMAPYFFGMICALAIRRANKRSLKLRKSVVIICHVCSFLMCLLVCYSSWIFFQPDIPRLHPLAAAAFTSFTRIGWSLAMMWQLFSAATGWIGRMMSWRPLTPFGRLTYGAFLTHAGIQLYDVSTLVTPQHVTIFYMITKNVSDYFFSNFLAMVLFLCIEGPVASLEKILTGSSSREKGSAAVGGPQNQQTFTFVAPSVVTTGKLVSEESQH</sequence>
<feature type="transmembrane region" description="Helical" evidence="1">
    <location>
        <begin position="6"/>
        <end position="25"/>
    </location>
</feature>
<accession>A0A8K0JXJ9</accession>
<dbReference type="InterPro" id="IPR052728">
    <property type="entry name" value="O2_lipid_transport_reg"/>
</dbReference>
<comment type="caution">
    <text evidence="3">The sequence shown here is derived from an EMBL/GenBank/DDBJ whole genome shotgun (WGS) entry which is preliminary data.</text>
</comment>
<feature type="transmembrane region" description="Helical" evidence="1">
    <location>
        <begin position="37"/>
        <end position="58"/>
    </location>
</feature>
<feature type="transmembrane region" description="Helical" evidence="1">
    <location>
        <begin position="78"/>
        <end position="103"/>
    </location>
</feature>
<feature type="transmembrane region" description="Helical" evidence="1">
    <location>
        <begin position="159"/>
        <end position="178"/>
    </location>
</feature>
<keyword evidence="4" id="KW-1185">Reference proteome</keyword>
<keyword evidence="1" id="KW-0812">Transmembrane</keyword>
<evidence type="ECO:0000313" key="4">
    <source>
        <dbReference type="Proteomes" id="UP000792457"/>
    </source>
</evidence>
<dbReference type="Proteomes" id="UP000792457">
    <property type="component" value="Unassembled WGS sequence"/>
</dbReference>
<dbReference type="PANTHER" id="PTHR11161:SF71">
    <property type="entry name" value="NOSE RESISTANT-TO-FLUOXETINE PROTEIN N-TERMINAL DOMAIN-CONTAINING PROTEIN"/>
    <property type="match status" value="1"/>
</dbReference>
<evidence type="ECO:0000313" key="3">
    <source>
        <dbReference type="EMBL" id="KAG8223979.1"/>
    </source>
</evidence>
<feature type="transmembrane region" description="Helical" evidence="1">
    <location>
        <begin position="231"/>
        <end position="252"/>
    </location>
</feature>
<dbReference type="GO" id="GO:0016747">
    <property type="term" value="F:acyltransferase activity, transferring groups other than amino-acyl groups"/>
    <property type="evidence" value="ECO:0007669"/>
    <property type="project" value="InterPro"/>
</dbReference>
<evidence type="ECO:0000256" key="1">
    <source>
        <dbReference type="SAM" id="Phobius"/>
    </source>
</evidence>
<dbReference type="AlphaFoldDB" id="A0A8K0JXJ9"/>
<evidence type="ECO:0000259" key="2">
    <source>
        <dbReference type="Pfam" id="PF01757"/>
    </source>
</evidence>
<reference evidence="3" key="1">
    <citation type="submission" date="2013-04" db="EMBL/GenBank/DDBJ databases">
        <authorList>
            <person name="Qu J."/>
            <person name="Murali S.C."/>
            <person name="Bandaranaike D."/>
            <person name="Bellair M."/>
            <person name="Blankenburg K."/>
            <person name="Chao H."/>
            <person name="Dinh H."/>
            <person name="Doddapaneni H."/>
            <person name="Downs B."/>
            <person name="Dugan-Rocha S."/>
            <person name="Elkadiri S."/>
            <person name="Gnanaolivu R.D."/>
            <person name="Hernandez B."/>
            <person name="Javaid M."/>
            <person name="Jayaseelan J.C."/>
            <person name="Lee S."/>
            <person name="Li M."/>
            <person name="Ming W."/>
            <person name="Munidasa M."/>
            <person name="Muniz J."/>
            <person name="Nguyen L."/>
            <person name="Ongeri F."/>
            <person name="Osuji N."/>
            <person name="Pu L.-L."/>
            <person name="Puazo M."/>
            <person name="Qu C."/>
            <person name="Quiroz J."/>
            <person name="Raj R."/>
            <person name="Weissenberger G."/>
            <person name="Xin Y."/>
            <person name="Zou X."/>
            <person name="Han Y."/>
            <person name="Richards S."/>
            <person name="Worley K."/>
            <person name="Muzny D."/>
            <person name="Gibbs R."/>
        </authorList>
    </citation>
    <scope>NUCLEOTIDE SEQUENCE</scope>
    <source>
        <strain evidence="3">Sampled in the wild</strain>
    </source>
</reference>